<comment type="caution">
    <text evidence="8">The sequence shown here is derived from an EMBL/GenBank/DDBJ whole genome shotgun (WGS) entry which is preliminary data.</text>
</comment>
<feature type="region of interest" description="Disordered" evidence="5">
    <location>
        <begin position="19"/>
        <end position="45"/>
    </location>
</feature>
<keyword evidence="3" id="KW-0479">Metal-binding</keyword>
<evidence type="ECO:0000259" key="6">
    <source>
        <dbReference type="Pfam" id="PF00081"/>
    </source>
</evidence>
<dbReference type="EMBL" id="AUZX01004246">
    <property type="protein sequence ID" value="EQD71369.1"/>
    <property type="molecule type" value="Genomic_DNA"/>
</dbReference>
<dbReference type="Gene3D" id="1.10.287.990">
    <property type="entry name" value="Fe,Mn superoxide dismutase (SOD) domain"/>
    <property type="match status" value="1"/>
</dbReference>
<organism evidence="8">
    <name type="scientific">mine drainage metagenome</name>
    <dbReference type="NCBI Taxonomy" id="410659"/>
    <lineage>
        <taxon>unclassified sequences</taxon>
        <taxon>metagenomes</taxon>
        <taxon>ecological metagenomes</taxon>
    </lineage>
</organism>
<comment type="similarity">
    <text evidence="1">Belongs to the iron/manganese superoxide dismutase family.</text>
</comment>
<feature type="domain" description="Manganese/iron superoxide dismutase C-terminal" evidence="7">
    <location>
        <begin position="136"/>
        <end position="236"/>
    </location>
</feature>
<dbReference type="InterPro" id="IPR019833">
    <property type="entry name" value="Mn/Fe_SOD_BS"/>
</dbReference>
<evidence type="ECO:0000259" key="7">
    <source>
        <dbReference type="Pfam" id="PF02777"/>
    </source>
</evidence>
<evidence type="ECO:0000256" key="3">
    <source>
        <dbReference type="ARBA" id="ARBA00022723"/>
    </source>
</evidence>
<evidence type="ECO:0000256" key="2">
    <source>
        <dbReference type="ARBA" id="ARBA00012682"/>
    </source>
</evidence>
<dbReference type="EC" id="1.15.1.1" evidence="2"/>
<name>T1CS70_9ZZZZ</name>
<dbReference type="Gene3D" id="3.55.40.20">
    <property type="entry name" value="Iron/manganese superoxide dismutase, C-terminal domain"/>
    <property type="match status" value="1"/>
</dbReference>
<dbReference type="GO" id="GO:0004784">
    <property type="term" value="F:superoxide dismutase activity"/>
    <property type="evidence" value="ECO:0007669"/>
    <property type="project" value="UniProtKB-EC"/>
</dbReference>
<keyword evidence="4 8" id="KW-0560">Oxidoreductase</keyword>
<dbReference type="Pfam" id="PF02777">
    <property type="entry name" value="Sod_Fe_C"/>
    <property type="match status" value="1"/>
</dbReference>
<dbReference type="InterPro" id="IPR019831">
    <property type="entry name" value="Mn/Fe_SOD_N"/>
</dbReference>
<dbReference type="SUPFAM" id="SSF46609">
    <property type="entry name" value="Fe,Mn superoxide dismutase (SOD), N-terminal domain"/>
    <property type="match status" value="1"/>
</dbReference>
<dbReference type="SUPFAM" id="SSF54719">
    <property type="entry name" value="Fe,Mn superoxide dismutase (SOD), C-terminal domain"/>
    <property type="match status" value="1"/>
</dbReference>
<evidence type="ECO:0000256" key="1">
    <source>
        <dbReference type="ARBA" id="ARBA00008714"/>
    </source>
</evidence>
<reference evidence="8" key="2">
    <citation type="journal article" date="2014" name="ISME J.">
        <title>Microbial stratification in low pH oxic and suboxic macroscopic growths along an acid mine drainage.</title>
        <authorList>
            <person name="Mendez-Garcia C."/>
            <person name="Mesa V."/>
            <person name="Sprenger R.R."/>
            <person name="Richter M."/>
            <person name="Diez M.S."/>
            <person name="Solano J."/>
            <person name="Bargiela R."/>
            <person name="Golyshina O.V."/>
            <person name="Manteca A."/>
            <person name="Ramos J.L."/>
            <person name="Gallego J.R."/>
            <person name="Llorente I."/>
            <person name="Martins Dos Santos V.A."/>
            <person name="Jensen O.N."/>
            <person name="Pelaez A.I."/>
            <person name="Sanchez J."/>
            <person name="Ferrer M."/>
        </authorList>
    </citation>
    <scope>NUCLEOTIDE SEQUENCE</scope>
</reference>
<dbReference type="PANTHER" id="PTHR42769">
    <property type="entry name" value="SUPEROXIDE DISMUTASE"/>
    <property type="match status" value="1"/>
</dbReference>
<evidence type="ECO:0000313" key="8">
    <source>
        <dbReference type="EMBL" id="EQD71369.1"/>
    </source>
</evidence>
<accession>T1CS70</accession>
<dbReference type="GO" id="GO:0046872">
    <property type="term" value="F:metal ion binding"/>
    <property type="evidence" value="ECO:0007669"/>
    <property type="project" value="UniProtKB-KW"/>
</dbReference>
<dbReference type="Pfam" id="PF00081">
    <property type="entry name" value="Sod_Fe_N"/>
    <property type="match status" value="1"/>
</dbReference>
<gene>
    <name evidence="8" type="ORF">B1A_05820</name>
</gene>
<feature type="domain" description="Manganese/iron superoxide dismutase N-terminal" evidence="6">
    <location>
        <begin position="41"/>
        <end position="127"/>
    </location>
</feature>
<dbReference type="InterPro" id="IPR036314">
    <property type="entry name" value="SOD_C_sf"/>
</dbReference>
<evidence type="ECO:0000256" key="4">
    <source>
        <dbReference type="ARBA" id="ARBA00023002"/>
    </source>
</evidence>
<dbReference type="InterPro" id="IPR001189">
    <property type="entry name" value="Mn/Fe_SOD"/>
</dbReference>
<dbReference type="InterPro" id="IPR019832">
    <property type="entry name" value="Mn/Fe_SOD_C"/>
</dbReference>
<protein>
    <recommendedName>
        <fullName evidence="2">superoxide dismutase</fullName>
        <ecNumber evidence="2">1.15.1.1</ecNumber>
    </recommendedName>
</protein>
<sequence length="241" mass="26292">IMPERAAAGVSWTNSKKVLPSLRGRSHPRNSDPLTEEPPSTFTLPSLPFAPGALAARGMCQETLELHHGKHHQTYVNALNGLVEKNDALKGKSLEQIITLAHGRDDLVAVFNNAGQHWNHSLFWHSLAPSGGGIPGSLEKKLTSDFGSVEKFKEEFKAAALGQFGSGWAWLILDRNGRLKVTKTGNAGTPLATGEGKALLVLDVWEHAYYVDFRNRRPDFTDNFLARLANFEFAAAQLAAA</sequence>
<dbReference type="AlphaFoldDB" id="T1CS70"/>
<proteinExistence type="inferred from homology"/>
<reference evidence="8" key="1">
    <citation type="submission" date="2013-08" db="EMBL/GenBank/DDBJ databases">
        <authorList>
            <person name="Mendez C."/>
            <person name="Richter M."/>
            <person name="Ferrer M."/>
            <person name="Sanchez J."/>
        </authorList>
    </citation>
    <scope>NUCLEOTIDE SEQUENCE</scope>
</reference>
<dbReference type="PROSITE" id="PS00088">
    <property type="entry name" value="SOD_MN"/>
    <property type="match status" value="1"/>
</dbReference>
<dbReference type="InterPro" id="IPR036324">
    <property type="entry name" value="Mn/Fe_SOD_N_sf"/>
</dbReference>
<feature type="non-terminal residue" evidence="8">
    <location>
        <position position="1"/>
    </location>
</feature>
<dbReference type="PANTHER" id="PTHR42769:SF3">
    <property type="entry name" value="SUPEROXIDE DISMUTASE [FE] 2, CHLOROPLASTIC"/>
    <property type="match status" value="1"/>
</dbReference>
<dbReference type="PIRSF" id="PIRSF000349">
    <property type="entry name" value="SODismutase"/>
    <property type="match status" value="1"/>
</dbReference>
<dbReference type="PRINTS" id="PR01703">
    <property type="entry name" value="MNSODISMTASE"/>
</dbReference>
<evidence type="ECO:0000256" key="5">
    <source>
        <dbReference type="SAM" id="MobiDB-lite"/>
    </source>
</evidence>